<gene>
    <name evidence="2" type="ORF">HDF15_000920</name>
</gene>
<reference evidence="2 3" key="1">
    <citation type="submission" date="2020-08" db="EMBL/GenBank/DDBJ databases">
        <title>Genomic Encyclopedia of Type Strains, Phase IV (KMG-V): Genome sequencing to study the core and pangenomes of soil and plant-associated prokaryotes.</title>
        <authorList>
            <person name="Whitman W."/>
        </authorList>
    </citation>
    <scope>NUCLEOTIDE SEQUENCE [LARGE SCALE GENOMIC DNA]</scope>
    <source>
        <strain evidence="2 3">X5P3</strain>
    </source>
</reference>
<comment type="caution">
    <text evidence="2">The sequence shown here is derived from an EMBL/GenBank/DDBJ whole genome shotgun (WGS) entry which is preliminary data.</text>
</comment>
<evidence type="ECO:0000313" key="3">
    <source>
        <dbReference type="Proteomes" id="UP000584867"/>
    </source>
</evidence>
<dbReference type="AlphaFoldDB" id="A0A7W7ZMD0"/>
<proteinExistence type="predicted"/>
<dbReference type="Proteomes" id="UP000584867">
    <property type="component" value="Unassembled WGS sequence"/>
</dbReference>
<organism evidence="2 3">
    <name type="scientific">Granulicella mallensis</name>
    <dbReference type="NCBI Taxonomy" id="940614"/>
    <lineage>
        <taxon>Bacteria</taxon>
        <taxon>Pseudomonadati</taxon>
        <taxon>Acidobacteriota</taxon>
        <taxon>Terriglobia</taxon>
        <taxon>Terriglobales</taxon>
        <taxon>Acidobacteriaceae</taxon>
        <taxon>Granulicella</taxon>
    </lineage>
</organism>
<protein>
    <submittedName>
        <fullName evidence="2">Uncharacterized protein</fullName>
    </submittedName>
</protein>
<evidence type="ECO:0000313" key="2">
    <source>
        <dbReference type="EMBL" id="MBB5062590.1"/>
    </source>
</evidence>
<name>A0A7W7ZMD0_9BACT</name>
<accession>A0A7W7ZMD0</accession>
<evidence type="ECO:0000256" key="1">
    <source>
        <dbReference type="SAM" id="MobiDB-lite"/>
    </source>
</evidence>
<feature type="region of interest" description="Disordered" evidence="1">
    <location>
        <begin position="1"/>
        <end position="59"/>
    </location>
</feature>
<sequence length="59" mass="6362">MAHDDVKPDAPSHTPGTPRGENRAAPLKTRMTRMAKDATGINVADRKPIHPLMPNLPPA</sequence>
<feature type="compositionally biased region" description="Basic and acidic residues" evidence="1">
    <location>
        <begin position="1"/>
        <end position="10"/>
    </location>
</feature>
<dbReference type="EMBL" id="JACHIO010000003">
    <property type="protein sequence ID" value="MBB5062590.1"/>
    <property type="molecule type" value="Genomic_DNA"/>
</dbReference>
<dbReference type="RefSeq" id="WP_184253148.1">
    <property type="nucleotide sequence ID" value="NZ_JACHIO010000003.1"/>
</dbReference>